<dbReference type="InterPro" id="IPR000198">
    <property type="entry name" value="RhoGAP_dom"/>
</dbReference>
<evidence type="ECO:0000313" key="3">
    <source>
        <dbReference type="Proteomes" id="UP000001593"/>
    </source>
</evidence>
<dbReference type="HOGENOM" id="CLU_015883_7_2_1"/>
<dbReference type="EMBL" id="DS469511">
    <property type="protein sequence ID" value="EDO49086.1"/>
    <property type="molecule type" value="Genomic_DNA"/>
</dbReference>
<sequence length="155" mass="17588">MGCVRRVPGNSAAVGALSEELNEKGAENINFQEEKWHDVNNITSLLKQFLRKLPEGLVTAELYESFIEANRKDDPVERMGALKMLINELPDHNYETLRHLLTHLKHVAEHADTNKMEARNLAIVFGPTLVRTGEDTMMSMVKDMSDQCRIVETIL</sequence>
<dbReference type="PROSITE" id="PS50238">
    <property type="entry name" value="RHOGAP"/>
    <property type="match status" value="1"/>
</dbReference>
<dbReference type="eggNOG" id="KOG4407">
    <property type="taxonomic scope" value="Eukaryota"/>
</dbReference>
<proteinExistence type="predicted"/>
<gene>
    <name evidence="2" type="ORF">NEMVEDRAFT_v1g82036</name>
</gene>
<dbReference type="Proteomes" id="UP000001593">
    <property type="component" value="Unassembled WGS sequence"/>
</dbReference>
<feature type="domain" description="Rho-GAP" evidence="1">
    <location>
        <begin position="1"/>
        <end position="155"/>
    </location>
</feature>
<dbReference type="Gene3D" id="1.10.555.10">
    <property type="entry name" value="Rho GTPase activation protein"/>
    <property type="match status" value="1"/>
</dbReference>
<organism evidence="2 3">
    <name type="scientific">Nematostella vectensis</name>
    <name type="common">Starlet sea anemone</name>
    <dbReference type="NCBI Taxonomy" id="45351"/>
    <lineage>
        <taxon>Eukaryota</taxon>
        <taxon>Metazoa</taxon>
        <taxon>Cnidaria</taxon>
        <taxon>Anthozoa</taxon>
        <taxon>Hexacorallia</taxon>
        <taxon>Actiniaria</taxon>
        <taxon>Edwardsiidae</taxon>
        <taxon>Nematostella</taxon>
    </lineage>
</organism>
<reference evidence="2 3" key="1">
    <citation type="journal article" date="2007" name="Science">
        <title>Sea anemone genome reveals ancestral eumetazoan gene repertoire and genomic organization.</title>
        <authorList>
            <person name="Putnam N.H."/>
            <person name="Srivastava M."/>
            <person name="Hellsten U."/>
            <person name="Dirks B."/>
            <person name="Chapman J."/>
            <person name="Salamov A."/>
            <person name="Terry A."/>
            <person name="Shapiro H."/>
            <person name="Lindquist E."/>
            <person name="Kapitonov V.V."/>
            <person name="Jurka J."/>
            <person name="Genikhovich G."/>
            <person name="Grigoriev I.V."/>
            <person name="Lucas S.M."/>
            <person name="Steele R.E."/>
            <person name="Finnerty J.R."/>
            <person name="Technau U."/>
            <person name="Martindale M.Q."/>
            <person name="Rokhsar D.S."/>
        </authorList>
    </citation>
    <scope>NUCLEOTIDE SEQUENCE [LARGE SCALE GENOMIC DNA]</scope>
    <source>
        <strain evidence="3">CH2 X CH6</strain>
    </source>
</reference>
<dbReference type="Pfam" id="PF00620">
    <property type="entry name" value="RhoGAP"/>
    <property type="match status" value="1"/>
</dbReference>
<protein>
    <recommendedName>
        <fullName evidence="1">Rho-GAP domain-containing protein</fullName>
    </recommendedName>
</protein>
<name>A7RI38_NEMVE</name>
<dbReference type="SMART" id="SM00324">
    <property type="entry name" value="RhoGAP"/>
    <property type="match status" value="1"/>
</dbReference>
<accession>A7RI38</accession>
<dbReference type="KEGG" id="nve:5521232"/>
<dbReference type="OMA" id="MINFEND"/>
<evidence type="ECO:0000313" key="2">
    <source>
        <dbReference type="EMBL" id="EDO49086.1"/>
    </source>
</evidence>
<dbReference type="InterPro" id="IPR008936">
    <property type="entry name" value="Rho_GTPase_activation_prot"/>
</dbReference>
<dbReference type="SUPFAM" id="SSF48350">
    <property type="entry name" value="GTPase activation domain, GAP"/>
    <property type="match status" value="1"/>
</dbReference>
<dbReference type="InParanoid" id="A7RI38"/>
<dbReference type="GO" id="GO:0007165">
    <property type="term" value="P:signal transduction"/>
    <property type="evidence" value="ECO:0007669"/>
    <property type="project" value="InterPro"/>
</dbReference>
<keyword evidence="3" id="KW-1185">Reference proteome</keyword>
<feature type="non-terminal residue" evidence="2">
    <location>
        <position position="1"/>
    </location>
</feature>
<dbReference type="PANTHER" id="PTHR23175:SF23">
    <property type="entry name" value="PDZ DOMAIN-CONTAINING PROTEIN"/>
    <property type="match status" value="1"/>
</dbReference>
<evidence type="ECO:0000259" key="1">
    <source>
        <dbReference type="PROSITE" id="PS50238"/>
    </source>
</evidence>
<dbReference type="STRING" id="45351.A7RI38"/>
<dbReference type="PANTHER" id="PTHR23175">
    <property type="entry name" value="PDZ DOMAIN-CONTAINING PROTEIN"/>
    <property type="match status" value="1"/>
</dbReference>
<dbReference type="PhylomeDB" id="A7RI38"/>
<dbReference type="AlphaFoldDB" id="A7RI38"/>